<dbReference type="AlphaFoldDB" id="A0A1A8VSZ3"/>
<feature type="region of interest" description="Disordered" evidence="1">
    <location>
        <begin position="1"/>
        <end position="67"/>
    </location>
</feature>
<feature type="compositionally biased region" description="Basic and acidic residues" evidence="1">
    <location>
        <begin position="37"/>
        <end position="67"/>
    </location>
</feature>
<name>A0A1A8VSZ3_PLAOA</name>
<dbReference type="Proteomes" id="UP000078560">
    <property type="component" value="Unassembled WGS sequence"/>
</dbReference>
<reference evidence="4 5" key="2">
    <citation type="submission" date="2016-05" db="EMBL/GenBank/DDBJ databases">
        <authorList>
            <person name="Naeem Raeece"/>
        </authorList>
    </citation>
    <scope>NUCLEOTIDE SEQUENCE [LARGE SCALE GENOMIC DNA]</scope>
</reference>
<evidence type="ECO:0000313" key="2">
    <source>
        <dbReference type="EMBL" id="SBS83645.1"/>
    </source>
</evidence>
<sequence length="67" mass="7673">MSEEMQGYKNDGVDNKKEEKSYGHTVKNKQGPFKFQSLREPDKKKSEMRHNMGKSGDKTEHQSGGDL</sequence>
<accession>A0A1A8VSZ3</accession>
<dbReference type="EMBL" id="FLQU01000299">
    <property type="protein sequence ID" value="SBS83645.1"/>
    <property type="molecule type" value="Genomic_DNA"/>
</dbReference>
<protein>
    <submittedName>
        <fullName evidence="2">Uncharacterized protein</fullName>
    </submittedName>
</protein>
<dbReference type="Proteomes" id="UP000078546">
    <property type="component" value="Unassembled WGS sequence"/>
</dbReference>
<evidence type="ECO:0000313" key="3">
    <source>
        <dbReference type="EMBL" id="SBS91172.1"/>
    </source>
</evidence>
<feature type="compositionally biased region" description="Basic and acidic residues" evidence="1">
    <location>
        <begin position="11"/>
        <end position="22"/>
    </location>
</feature>
<proteinExistence type="predicted"/>
<gene>
    <name evidence="3" type="ORF">POVCU1_019990</name>
    <name evidence="2" type="ORF">POVCU2_0022100</name>
</gene>
<dbReference type="EMBL" id="FLQV01000369">
    <property type="protein sequence ID" value="SBS91172.1"/>
    <property type="molecule type" value="Genomic_DNA"/>
</dbReference>
<organism evidence="2 5">
    <name type="scientific">Plasmodium ovale curtisi</name>
    <dbReference type="NCBI Taxonomy" id="864141"/>
    <lineage>
        <taxon>Eukaryota</taxon>
        <taxon>Sar</taxon>
        <taxon>Alveolata</taxon>
        <taxon>Apicomplexa</taxon>
        <taxon>Aconoidasida</taxon>
        <taxon>Haemosporida</taxon>
        <taxon>Plasmodiidae</taxon>
        <taxon>Plasmodium</taxon>
        <taxon>Plasmodium (Plasmodium)</taxon>
    </lineage>
</organism>
<evidence type="ECO:0000313" key="5">
    <source>
        <dbReference type="Proteomes" id="UP000078560"/>
    </source>
</evidence>
<evidence type="ECO:0000256" key="1">
    <source>
        <dbReference type="SAM" id="MobiDB-lite"/>
    </source>
</evidence>
<evidence type="ECO:0000313" key="4">
    <source>
        <dbReference type="Proteomes" id="UP000078546"/>
    </source>
</evidence>
<reference evidence="2" key="1">
    <citation type="submission" date="2016-05" db="EMBL/GenBank/DDBJ databases">
        <authorList>
            <person name="Lavstsen T."/>
            <person name="Jespersen J.S."/>
        </authorList>
    </citation>
    <scope>NUCLEOTIDE SEQUENCE [LARGE SCALE GENOMIC DNA]</scope>
</reference>